<sequence>MKKIILLFFIFSFYHFNISANNGVKDFFYQIKTNNYSSAKIELELIENYNLKLLLIDYYNFIYNSDISFKNSTDKLKLNNESELIIYQLNIGLKEYYGKGNEILAFKTLKKAL</sequence>
<dbReference type="KEGG" id="ppec:H9W90_04015"/>
<name>A0A7G9LCE7_9FLAO</name>
<keyword evidence="2" id="KW-1185">Reference proteome</keyword>
<protein>
    <submittedName>
        <fullName evidence="1">Uncharacterized protein</fullName>
    </submittedName>
</protein>
<dbReference type="RefSeq" id="WP_187483178.1">
    <property type="nucleotide sequence ID" value="NZ_CP060695.1"/>
</dbReference>
<dbReference type="AlphaFoldDB" id="A0A7G9LCE7"/>
<dbReference type="Proteomes" id="UP000515808">
    <property type="component" value="Chromosome"/>
</dbReference>
<gene>
    <name evidence="1" type="ORF">H9W90_04015</name>
</gene>
<accession>A0A7G9LCE7</accession>
<dbReference type="EMBL" id="CP060695">
    <property type="protein sequence ID" value="QNM86296.1"/>
    <property type="molecule type" value="Genomic_DNA"/>
</dbReference>
<reference evidence="1 2" key="1">
    <citation type="submission" date="2020-08" db="EMBL/GenBank/DDBJ databases">
        <title>Polaribacter sp. L12M9 isolated from gut of the Korean scallop.</title>
        <authorList>
            <person name="Jeong Y.S."/>
        </authorList>
    </citation>
    <scope>NUCLEOTIDE SEQUENCE [LARGE SCALE GENOMIC DNA]</scope>
    <source>
        <strain evidence="1 2">L12M9</strain>
    </source>
</reference>
<evidence type="ECO:0000313" key="1">
    <source>
        <dbReference type="EMBL" id="QNM86296.1"/>
    </source>
</evidence>
<organism evidence="1 2">
    <name type="scientific">Polaribacter pectinis</name>
    <dbReference type="NCBI Taxonomy" id="2738844"/>
    <lineage>
        <taxon>Bacteria</taxon>
        <taxon>Pseudomonadati</taxon>
        <taxon>Bacteroidota</taxon>
        <taxon>Flavobacteriia</taxon>
        <taxon>Flavobacteriales</taxon>
        <taxon>Flavobacteriaceae</taxon>
    </lineage>
</organism>
<proteinExistence type="predicted"/>
<evidence type="ECO:0000313" key="2">
    <source>
        <dbReference type="Proteomes" id="UP000515808"/>
    </source>
</evidence>